<dbReference type="InterPro" id="IPR013783">
    <property type="entry name" value="Ig-like_fold"/>
</dbReference>
<feature type="domain" description="Immunoglobulin I-set" evidence="5">
    <location>
        <begin position="96"/>
        <end position="169"/>
    </location>
</feature>
<dbReference type="Gene3D" id="2.60.40.10">
    <property type="entry name" value="Immunoglobulins"/>
    <property type="match status" value="1"/>
</dbReference>
<dbReference type="SUPFAM" id="SSF48726">
    <property type="entry name" value="Immunoglobulin"/>
    <property type="match status" value="1"/>
</dbReference>
<dbReference type="Proteomes" id="UP001162483">
    <property type="component" value="Unassembled WGS sequence"/>
</dbReference>
<dbReference type="PANTHER" id="PTHR44337:SF20">
    <property type="entry name" value="CARCINOEMBRYONIC ANTIGEN-RELATED CELL ADHESION MOLECULE 5-RELATED"/>
    <property type="match status" value="1"/>
</dbReference>
<dbReference type="InterPro" id="IPR036179">
    <property type="entry name" value="Ig-like_dom_sf"/>
</dbReference>
<dbReference type="Pfam" id="PF07679">
    <property type="entry name" value="I-set"/>
    <property type="match status" value="1"/>
</dbReference>
<proteinExistence type="predicted"/>
<sequence length="194" mass="22555">MPCRHPDDSLELYRECGGMDKEGLLMILCHSNSSKRSNPRILQDTSSQCWTLPDGGRNDSCLYRIHYLSAGIPDHMTDIRVLDPVLISNITNNCSRLGEDMAVSVQFFGEKSAVTWEVDGEPLPERYRLIDDNRTLIIPSVQRDDAERRFRVRITNPVSEEIREYRLKVRGYVFMEGIEASRFWYCCWRCPILF</sequence>
<keyword evidence="7" id="KW-1185">Reference proteome</keyword>
<evidence type="ECO:0000259" key="5">
    <source>
        <dbReference type="Pfam" id="PF07679"/>
    </source>
</evidence>
<dbReference type="PANTHER" id="PTHR44337">
    <property type="entry name" value="CARCINOEMBRYONIC ANTIGEN-RELATED CELL ADHESION MOLECULE 8"/>
    <property type="match status" value="1"/>
</dbReference>
<dbReference type="InterPro" id="IPR013098">
    <property type="entry name" value="Ig_I-set"/>
</dbReference>
<dbReference type="InterPro" id="IPR052598">
    <property type="entry name" value="IgSF_CEA-related"/>
</dbReference>
<gene>
    <name evidence="6" type="ORF">SPARVUS_LOCUS1485308</name>
</gene>
<keyword evidence="3" id="KW-0325">Glycoprotein</keyword>
<dbReference type="EMBL" id="CATNWA010000988">
    <property type="protein sequence ID" value="CAI9538792.1"/>
    <property type="molecule type" value="Genomic_DNA"/>
</dbReference>
<evidence type="ECO:0000256" key="3">
    <source>
        <dbReference type="ARBA" id="ARBA00023180"/>
    </source>
</evidence>
<accession>A0ABN9ATX3</accession>
<evidence type="ECO:0000256" key="2">
    <source>
        <dbReference type="ARBA" id="ARBA00023157"/>
    </source>
</evidence>
<organism evidence="6 7">
    <name type="scientific">Staurois parvus</name>
    <dbReference type="NCBI Taxonomy" id="386267"/>
    <lineage>
        <taxon>Eukaryota</taxon>
        <taxon>Metazoa</taxon>
        <taxon>Chordata</taxon>
        <taxon>Craniata</taxon>
        <taxon>Vertebrata</taxon>
        <taxon>Euteleostomi</taxon>
        <taxon>Amphibia</taxon>
        <taxon>Batrachia</taxon>
        <taxon>Anura</taxon>
        <taxon>Neobatrachia</taxon>
        <taxon>Ranoidea</taxon>
        <taxon>Ranidae</taxon>
        <taxon>Staurois</taxon>
    </lineage>
</organism>
<evidence type="ECO:0000313" key="6">
    <source>
        <dbReference type="EMBL" id="CAI9538792.1"/>
    </source>
</evidence>
<keyword evidence="4" id="KW-0393">Immunoglobulin domain</keyword>
<reference evidence="6" key="1">
    <citation type="submission" date="2023-05" db="EMBL/GenBank/DDBJ databases">
        <authorList>
            <person name="Stuckert A."/>
        </authorList>
    </citation>
    <scope>NUCLEOTIDE SEQUENCE</scope>
</reference>
<keyword evidence="2" id="KW-1015">Disulfide bond</keyword>
<name>A0ABN9ATX3_9NEOB</name>
<protein>
    <recommendedName>
        <fullName evidence="5">Immunoglobulin I-set domain-containing protein</fullName>
    </recommendedName>
</protein>
<keyword evidence="1" id="KW-0732">Signal</keyword>
<evidence type="ECO:0000256" key="1">
    <source>
        <dbReference type="ARBA" id="ARBA00022729"/>
    </source>
</evidence>
<evidence type="ECO:0000256" key="4">
    <source>
        <dbReference type="ARBA" id="ARBA00023319"/>
    </source>
</evidence>
<comment type="caution">
    <text evidence="6">The sequence shown here is derived from an EMBL/GenBank/DDBJ whole genome shotgun (WGS) entry which is preliminary data.</text>
</comment>
<evidence type="ECO:0000313" key="7">
    <source>
        <dbReference type="Proteomes" id="UP001162483"/>
    </source>
</evidence>